<dbReference type="EMBL" id="BT149169">
    <property type="protein sequence ID" value="AFK48963.1"/>
    <property type="molecule type" value="mRNA"/>
</dbReference>
<evidence type="ECO:0008006" key="3">
    <source>
        <dbReference type="Google" id="ProtNLM"/>
    </source>
</evidence>
<evidence type="ECO:0000313" key="2">
    <source>
        <dbReference type="EMBL" id="AFK48963.1"/>
    </source>
</evidence>
<sequence length="76" mass="8801">MEVMKSKQKKQNLLNRSTNMANFTLDAVIRLQRRNFSAFNLAVRFGLNSIITVLLLQPTDARKCNLQLFSSFFSFN</sequence>
<feature type="transmembrane region" description="Helical" evidence="1">
    <location>
        <begin position="38"/>
        <end position="56"/>
    </location>
</feature>
<dbReference type="AlphaFoldDB" id="I3T8X1"/>
<reference evidence="2" key="1">
    <citation type="submission" date="2012-05" db="EMBL/GenBank/DDBJ databases">
        <authorList>
            <person name="Krishnakumar V."/>
            <person name="Cheung F."/>
            <person name="Xiao Y."/>
            <person name="Chan A."/>
            <person name="Moskal W.A."/>
            <person name="Town C.D."/>
        </authorList>
    </citation>
    <scope>NUCLEOTIDE SEQUENCE</scope>
</reference>
<protein>
    <recommendedName>
        <fullName evidence="3">Transmembrane protein</fullName>
    </recommendedName>
</protein>
<keyword evidence="1" id="KW-0472">Membrane</keyword>
<name>I3T8X1_LOTJA</name>
<evidence type="ECO:0000256" key="1">
    <source>
        <dbReference type="SAM" id="Phobius"/>
    </source>
</evidence>
<organism evidence="2">
    <name type="scientific">Lotus japonicus</name>
    <name type="common">Lotus corniculatus var. japonicus</name>
    <dbReference type="NCBI Taxonomy" id="34305"/>
    <lineage>
        <taxon>Eukaryota</taxon>
        <taxon>Viridiplantae</taxon>
        <taxon>Streptophyta</taxon>
        <taxon>Embryophyta</taxon>
        <taxon>Tracheophyta</taxon>
        <taxon>Spermatophyta</taxon>
        <taxon>Magnoliopsida</taxon>
        <taxon>eudicotyledons</taxon>
        <taxon>Gunneridae</taxon>
        <taxon>Pentapetalae</taxon>
        <taxon>rosids</taxon>
        <taxon>fabids</taxon>
        <taxon>Fabales</taxon>
        <taxon>Fabaceae</taxon>
        <taxon>Papilionoideae</taxon>
        <taxon>50 kb inversion clade</taxon>
        <taxon>NPAAA clade</taxon>
        <taxon>Hologalegina</taxon>
        <taxon>robinioid clade</taxon>
        <taxon>Loteae</taxon>
        <taxon>Lotus</taxon>
    </lineage>
</organism>
<keyword evidence="1" id="KW-1133">Transmembrane helix</keyword>
<proteinExistence type="evidence at transcript level"/>
<accession>I3T8X1</accession>
<keyword evidence="1" id="KW-0812">Transmembrane</keyword>